<feature type="coiled-coil region" evidence="15">
    <location>
        <begin position="409"/>
        <end position="436"/>
    </location>
</feature>
<evidence type="ECO:0000256" key="2">
    <source>
        <dbReference type="ARBA" id="ARBA00001962"/>
    </source>
</evidence>
<dbReference type="InterPro" id="IPR056585">
    <property type="entry name" value="Leprecan_dom"/>
</dbReference>
<name>A0A7N6AC73_ANATE</name>
<evidence type="ECO:0000256" key="6">
    <source>
        <dbReference type="ARBA" id="ARBA00022729"/>
    </source>
</evidence>
<keyword evidence="8" id="KW-0802">TPR repeat</keyword>
<reference evidence="19" key="2">
    <citation type="submission" date="2025-08" db="UniProtKB">
        <authorList>
            <consortium name="Ensembl"/>
        </authorList>
    </citation>
    <scope>IDENTIFICATION</scope>
</reference>
<keyword evidence="5" id="KW-0479">Metal-binding</keyword>
<dbReference type="GO" id="GO:0032963">
    <property type="term" value="P:collagen metabolic process"/>
    <property type="evidence" value="ECO:0007669"/>
    <property type="project" value="InterPro"/>
</dbReference>
<evidence type="ECO:0000256" key="5">
    <source>
        <dbReference type="ARBA" id="ARBA00022723"/>
    </source>
</evidence>
<keyword evidence="11" id="KW-0223">Dioxygenase</keyword>
<evidence type="ECO:0000256" key="4">
    <source>
        <dbReference type="ARBA" id="ARBA00012262"/>
    </source>
</evidence>
<dbReference type="GO" id="GO:0005783">
    <property type="term" value="C:endoplasmic reticulum"/>
    <property type="evidence" value="ECO:0007669"/>
    <property type="project" value="TreeGrafter"/>
</dbReference>
<comment type="similarity">
    <text evidence="3">Belongs to the leprecan family.</text>
</comment>
<feature type="signal peptide" evidence="17">
    <location>
        <begin position="1"/>
        <end position="19"/>
    </location>
</feature>
<evidence type="ECO:0000256" key="13">
    <source>
        <dbReference type="ARBA" id="ARBA00023004"/>
    </source>
</evidence>
<dbReference type="PROSITE" id="PS51471">
    <property type="entry name" value="FE2OG_OXY"/>
    <property type="match status" value="1"/>
</dbReference>
<proteinExistence type="inferred from homology"/>
<dbReference type="Gene3D" id="1.25.40.10">
    <property type="entry name" value="Tetratricopeptide repeat domain"/>
    <property type="match status" value="2"/>
</dbReference>
<feature type="chain" id="PRO_5031010253" description="procollagen-proline 3-dioxygenase" evidence="17">
    <location>
        <begin position="20"/>
        <end position="822"/>
    </location>
</feature>
<dbReference type="InterPro" id="IPR044862">
    <property type="entry name" value="Pro_4_hyd_alph_FE2OG_OXY"/>
</dbReference>
<reference evidence="19" key="1">
    <citation type="submission" date="2021-04" db="EMBL/GenBank/DDBJ databases">
        <authorList>
            <consortium name="Wellcome Sanger Institute Data Sharing"/>
        </authorList>
    </citation>
    <scope>NUCLEOTIDE SEQUENCE [LARGE SCALE GENOMIC DNA]</scope>
</reference>
<dbReference type="Pfam" id="PF23557">
    <property type="entry name" value="TPR_leprecan"/>
    <property type="match status" value="1"/>
</dbReference>
<evidence type="ECO:0000256" key="10">
    <source>
        <dbReference type="ARBA" id="ARBA00022896"/>
    </source>
</evidence>
<evidence type="ECO:0000256" key="12">
    <source>
        <dbReference type="ARBA" id="ARBA00023002"/>
    </source>
</evidence>
<dbReference type="SMART" id="SM00702">
    <property type="entry name" value="P4Hc"/>
    <property type="match status" value="1"/>
</dbReference>
<comment type="cofactor">
    <cofactor evidence="2">
        <name>Fe cation</name>
        <dbReference type="ChEBI" id="CHEBI:24875"/>
    </cofactor>
</comment>
<evidence type="ECO:0000256" key="14">
    <source>
        <dbReference type="ARBA" id="ARBA00023180"/>
    </source>
</evidence>
<keyword evidence="6 17" id="KW-0732">Signal</keyword>
<keyword evidence="14" id="KW-0325">Glycoprotein</keyword>
<keyword evidence="15" id="KW-0175">Coiled coil</keyword>
<accession>A0A7N6AC73</accession>
<feature type="domain" description="Fe2OG dioxygenase" evidence="18">
    <location>
        <begin position="561"/>
        <end position="675"/>
    </location>
</feature>
<dbReference type="OrthoDB" id="8517835at2759"/>
<evidence type="ECO:0000256" key="16">
    <source>
        <dbReference type="SAM" id="MobiDB-lite"/>
    </source>
</evidence>
<feature type="compositionally biased region" description="Basic and acidic residues" evidence="16">
    <location>
        <begin position="761"/>
        <end position="778"/>
    </location>
</feature>
<sequence>MELRYALLHMFLLLPLCASDTNLVVEPYDFLFDTAVEAYYKGDWLSVILNMEKALRNKATVRSAKAQCRLSCANHTAFGEPLAGLGVPVPGAGSVEDLGFFQKILKRADCVNSCETEKLGSANLHKVGEEVELEFKKRSPYNYLQVAYFKINKLDKAVAAANTFFLANPDHMEMRQNLDYYRMMAGVQEEDFKDLEARTHMAEFLLAKRYYSDDSFKLAGEHFEVAVDEYFKADQECRALCEGAYNYDGYNYMEYSADLFQTMTDHYVQVLNCKQHCSVELASTAGRDKPFEDFLPSHFNYLQFSYYNSEKYEQAIECAKTFLLFHPDDEVMNQNLAYYSAVLGEDKAETIAAREVVKQYIQRSILEKELLYFGYEAFGITFVDPDTWTPEDAMPKKLRDKQKADKQTAARITEEIESLMKEIETLVEEKKKDSSDMAKMIAPQEGGTLQFDNIKVTMTSKQLNGSQRVLLDGVISDDECRELHRLSNAAALKGDGYRGRPSPHSPSETFQGVTVLKAVKLGQEGKVPLKSARLFFDLSEKVRKVLESYFVLETPLYFSYSHLVCRSAIDEKQEDRKDLSHPVHADNCLLVSEHNECIKEPPAYTHRDYSAILYLNDDFEGGDFIFTELDAKTVTAEVHPQCGRVVGFGAGKENPHGVRAVTKGQRCAVALWFTLDPNECHWYFDSLIQAQDLLKMFSTPVNPGFTETDPAAADQETADKKQDDKPAEQKTDMPADKQVDSPKDETKTKPAGKTATGTKTKTGDQTKVKPAAKKDGKQTVKTQAKQVAKKDTKPAAKKTVKVASKKVNADATSDSQKGKEEL</sequence>
<evidence type="ECO:0000259" key="18">
    <source>
        <dbReference type="PROSITE" id="PS51471"/>
    </source>
</evidence>
<organism evidence="19 20">
    <name type="scientific">Anabas testudineus</name>
    <name type="common">Climbing perch</name>
    <name type="synonym">Anthias testudineus</name>
    <dbReference type="NCBI Taxonomy" id="64144"/>
    <lineage>
        <taxon>Eukaryota</taxon>
        <taxon>Metazoa</taxon>
        <taxon>Chordata</taxon>
        <taxon>Craniata</taxon>
        <taxon>Vertebrata</taxon>
        <taxon>Euteleostomi</taxon>
        <taxon>Actinopterygii</taxon>
        <taxon>Neopterygii</taxon>
        <taxon>Teleostei</taxon>
        <taxon>Neoteleostei</taxon>
        <taxon>Acanthomorphata</taxon>
        <taxon>Anabantaria</taxon>
        <taxon>Anabantiformes</taxon>
        <taxon>Anabantoidei</taxon>
        <taxon>Anabantidae</taxon>
        <taxon>Anabas</taxon>
    </lineage>
</organism>
<dbReference type="InterPro" id="IPR005123">
    <property type="entry name" value="Oxoglu/Fe-dep_dioxygenase_dom"/>
</dbReference>
<keyword evidence="20" id="KW-1185">Reference proteome</keyword>
<dbReference type="AlphaFoldDB" id="A0A7N6AC73"/>
<gene>
    <name evidence="19" type="primary">P3H1</name>
</gene>
<feature type="compositionally biased region" description="Low complexity" evidence="16">
    <location>
        <begin position="749"/>
        <end position="760"/>
    </location>
</feature>
<dbReference type="FunCoup" id="A0A7N6AC73">
    <property type="interactions" value="593"/>
</dbReference>
<evidence type="ECO:0000256" key="15">
    <source>
        <dbReference type="SAM" id="Coils"/>
    </source>
</evidence>
<feature type="compositionally biased region" description="Basic and acidic residues" evidence="16">
    <location>
        <begin position="717"/>
        <end position="748"/>
    </location>
</feature>
<evidence type="ECO:0000256" key="8">
    <source>
        <dbReference type="ARBA" id="ARBA00022803"/>
    </source>
</evidence>
<keyword evidence="12" id="KW-0560">Oxidoreductase</keyword>
<dbReference type="GO" id="GO:0005506">
    <property type="term" value="F:iron ion binding"/>
    <property type="evidence" value="ECO:0007669"/>
    <property type="project" value="InterPro"/>
</dbReference>
<dbReference type="FunFam" id="2.60.120.620:FF:000003">
    <property type="entry name" value="Prolyl 3-hydroxylase 2"/>
    <property type="match status" value="1"/>
</dbReference>
<dbReference type="Ensembl" id="ENSATET00000042612.2">
    <property type="protein sequence ID" value="ENSATEP00000045942.1"/>
    <property type="gene ID" value="ENSATEG00000004872.3"/>
</dbReference>
<comment type="cofactor">
    <cofactor evidence="1">
        <name>L-ascorbate</name>
        <dbReference type="ChEBI" id="CHEBI:38290"/>
    </cofactor>
</comment>
<dbReference type="GO" id="GO:0019797">
    <property type="term" value="F:procollagen-proline 3-dioxygenase activity"/>
    <property type="evidence" value="ECO:0007669"/>
    <property type="project" value="UniProtKB-EC"/>
</dbReference>
<evidence type="ECO:0000256" key="3">
    <source>
        <dbReference type="ARBA" id="ARBA00006487"/>
    </source>
</evidence>
<feature type="region of interest" description="Disordered" evidence="16">
    <location>
        <begin position="705"/>
        <end position="822"/>
    </location>
</feature>
<dbReference type="PANTHER" id="PTHR14049">
    <property type="entry name" value="LEPRECAN 1"/>
    <property type="match status" value="1"/>
</dbReference>
<keyword evidence="13" id="KW-0408">Iron</keyword>
<dbReference type="InterPro" id="IPR006620">
    <property type="entry name" value="Pro_4_hyd_alph"/>
</dbReference>
<dbReference type="EC" id="1.14.11.7" evidence="4"/>
<dbReference type="Proteomes" id="UP000265040">
    <property type="component" value="Chromosome 5"/>
</dbReference>
<dbReference type="InterPro" id="IPR011990">
    <property type="entry name" value="TPR-like_helical_dom_sf"/>
</dbReference>
<dbReference type="GO" id="GO:0031418">
    <property type="term" value="F:L-ascorbic acid binding"/>
    <property type="evidence" value="ECO:0007669"/>
    <property type="project" value="UniProtKB-KW"/>
</dbReference>
<evidence type="ECO:0000256" key="11">
    <source>
        <dbReference type="ARBA" id="ARBA00022964"/>
    </source>
</evidence>
<keyword evidence="9" id="KW-0256">Endoplasmic reticulum</keyword>
<reference evidence="19" key="3">
    <citation type="submission" date="2025-09" db="UniProtKB">
        <authorList>
            <consortium name="Ensembl"/>
        </authorList>
    </citation>
    <scope>IDENTIFICATION</scope>
</reference>
<feature type="compositionally biased region" description="Basic residues" evidence="16">
    <location>
        <begin position="795"/>
        <end position="804"/>
    </location>
</feature>
<dbReference type="InParanoid" id="A0A7N6AC73"/>
<dbReference type="Pfam" id="PF13640">
    <property type="entry name" value="2OG-FeII_Oxy_3"/>
    <property type="match status" value="1"/>
</dbReference>
<dbReference type="Gene3D" id="2.60.120.620">
    <property type="entry name" value="q2cbj1_9rhob like domain"/>
    <property type="match status" value="1"/>
</dbReference>
<evidence type="ECO:0000256" key="7">
    <source>
        <dbReference type="ARBA" id="ARBA00022737"/>
    </source>
</evidence>
<evidence type="ECO:0000256" key="17">
    <source>
        <dbReference type="SAM" id="SignalP"/>
    </source>
</evidence>
<evidence type="ECO:0000313" key="19">
    <source>
        <dbReference type="Ensembl" id="ENSATEP00000045942.1"/>
    </source>
</evidence>
<evidence type="ECO:0000313" key="20">
    <source>
        <dbReference type="Proteomes" id="UP000265040"/>
    </source>
</evidence>
<dbReference type="PANTHER" id="PTHR14049:SF5">
    <property type="entry name" value="PROLYL 3-HYDROXYLASE 1"/>
    <property type="match status" value="1"/>
</dbReference>
<evidence type="ECO:0000256" key="9">
    <source>
        <dbReference type="ARBA" id="ARBA00022824"/>
    </source>
</evidence>
<dbReference type="GeneTree" id="ENSGT00940000158725"/>
<dbReference type="InterPro" id="IPR039575">
    <property type="entry name" value="P3H"/>
</dbReference>
<evidence type="ECO:0000256" key="1">
    <source>
        <dbReference type="ARBA" id="ARBA00001961"/>
    </source>
</evidence>
<protein>
    <recommendedName>
        <fullName evidence="4">procollagen-proline 3-dioxygenase</fullName>
        <ecNumber evidence="4">1.14.11.7</ecNumber>
    </recommendedName>
</protein>
<keyword evidence="7" id="KW-0677">Repeat</keyword>
<keyword evidence="10" id="KW-0847">Vitamin C</keyword>